<organism evidence="2 3">
    <name type="scientific">Candidatus Magasanikbacteria bacterium RIFOXYC2_FULL_42_28</name>
    <dbReference type="NCBI Taxonomy" id="1798704"/>
    <lineage>
        <taxon>Bacteria</taxon>
        <taxon>Candidatus Magasanikiibacteriota</taxon>
    </lineage>
</organism>
<protein>
    <recommendedName>
        <fullName evidence="1">Polymerase beta nucleotidyltransferase domain-containing protein</fullName>
    </recommendedName>
</protein>
<evidence type="ECO:0000313" key="3">
    <source>
        <dbReference type="Proteomes" id="UP000177907"/>
    </source>
</evidence>
<name>A0A1F6NVQ1_9BACT</name>
<dbReference type="Gene3D" id="3.30.460.10">
    <property type="entry name" value="Beta Polymerase, domain 2"/>
    <property type="match status" value="1"/>
</dbReference>
<dbReference type="AlphaFoldDB" id="A0A1F6NVQ1"/>
<evidence type="ECO:0000259" key="1">
    <source>
        <dbReference type="Pfam" id="PF18765"/>
    </source>
</evidence>
<dbReference type="CDD" id="cd05403">
    <property type="entry name" value="NT_KNTase_like"/>
    <property type="match status" value="1"/>
</dbReference>
<gene>
    <name evidence="2" type="ORF">A3J93_02520</name>
</gene>
<proteinExistence type="predicted"/>
<dbReference type="SUPFAM" id="SSF81301">
    <property type="entry name" value="Nucleotidyltransferase"/>
    <property type="match status" value="1"/>
</dbReference>
<dbReference type="STRING" id="1798704.A3J93_02520"/>
<comment type="caution">
    <text evidence="2">The sequence shown here is derived from an EMBL/GenBank/DDBJ whole genome shotgun (WGS) entry which is preliminary data.</text>
</comment>
<accession>A0A1F6NVQ1</accession>
<evidence type="ECO:0000313" key="2">
    <source>
        <dbReference type="EMBL" id="OGH88022.1"/>
    </source>
</evidence>
<sequence>MSKDKVKKIVCSYAAELKKSNFPFASIFWFGSTAKGLANKFSDIDVAIFSDKLRRFENSSALWMAGSNVDGRIEPHGFTVADFNDKNNPMVNEIKKTGIRIV</sequence>
<dbReference type="EMBL" id="MFQZ01000008">
    <property type="protein sequence ID" value="OGH88022.1"/>
    <property type="molecule type" value="Genomic_DNA"/>
</dbReference>
<feature type="domain" description="Polymerase beta nucleotidyltransferase" evidence="1">
    <location>
        <begin position="21"/>
        <end position="101"/>
    </location>
</feature>
<reference evidence="2 3" key="1">
    <citation type="journal article" date="2016" name="Nat. Commun.">
        <title>Thousands of microbial genomes shed light on interconnected biogeochemical processes in an aquifer system.</title>
        <authorList>
            <person name="Anantharaman K."/>
            <person name="Brown C.T."/>
            <person name="Hug L.A."/>
            <person name="Sharon I."/>
            <person name="Castelle C.J."/>
            <person name="Probst A.J."/>
            <person name="Thomas B.C."/>
            <person name="Singh A."/>
            <person name="Wilkins M.J."/>
            <person name="Karaoz U."/>
            <person name="Brodie E.L."/>
            <person name="Williams K.H."/>
            <person name="Hubbard S.S."/>
            <person name="Banfield J.F."/>
        </authorList>
    </citation>
    <scope>NUCLEOTIDE SEQUENCE [LARGE SCALE GENOMIC DNA]</scope>
</reference>
<dbReference type="Proteomes" id="UP000177907">
    <property type="component" value="Unassembled WGS sequence"/>
</dbReference>
<dbReference type="InterPro" id="IPR041633">
    <property type="entry name" value="Polbeta"/>
</dbReference>
<dbReference type="InterPro" id="IPR043519">
    <property type="entry name" value="NT_sf"/>
</dbReference>
<dbReference type="Pfam" id="PF18765">
    <property type="entry name" value="Polbeta"/>
    <property type="match status" value="1"/>
</dbReference>